<gene>
    <name evidence="13" type="ORF">RGF97_28010</name>
</gene>
<evidence type="ECO:0000256" key="7">
    <source>
        <dbReference type="ARBA" id="ARBA00022801"/>
    </source>
</evidence>
<keyword evidence="6" id="KW-0479">Metal-binding</keyword>
<accession>A0ABY9S0F3</accession>
<evidence type="ECO:0000256" key="3">
    <source>
        <dbReference type="ARBA" id="ARBA00009184"/>
    </source>
</evidence>
<dbReference type="Gene3D" id="3.40.50.1000">
    <property type="entry name" value="HAD superfamily/HAD-like"/>
    <property type="match status" value="2"/>
</dbReference>
<dbReference type="Proteomes" id="UP001250858">
    <property type="component" value="Chromosome"/>
</dbReference>
<evidence type="ECO:0000256" key="1">
    <source>
        <dbReference type="ARBA" id="ARBA00001946"/>
    </source>
</evidence>
<keyword evidence="9" id="KW-0718">Serine biosynthesis</keyword>
<dbReference type="EMBL" id="CP133762">
    <property type="protein sequence ID" value="WMX47883.1"/>
    <property type="molecule type" value="Genomic_DNA"/>
</dbReference>
<comment type="catalytic activity">
    <reaction evidence="11">
        <text>O-phospho-D-serine + H2O = D-serine + phosphate</text>
        <dbReference type="Rhea" id="RHEA:24873"/>
        <dbReference type="ChEBI" id="CHEBI:15377"/>
        <dbReference type="ChEBI" id="CHEBI:35247"/>
        <dbReference type="ChEBI" id="CHEBI:43474"/>
        <dbReference type="ChEBI" id="CHEBI:58680"/>
        <dbReference type="EC" id="3.1.3.3"/>
    </reaction>
</comment>
<organism evidence="13 14">
    <name type="scientific">Streptomyces roseicoloratus</name>
    <dbReference type="NCBI Taxonomy" id="2508722"/>
    <lineage>
        <taxon>Bacteria</taxon>
        <taxon>Bacillati</taxon>
        <taxon>Actinomycetota</taxon>
        <taxon>Actinomycetes</taxon>
        <taxon>Kitasatosporales</taxon>
        <taxon>Streptomycetaceae</taxon>
        <taxon>Streptomyces</taxon>
    </lineage>
</organism>
<evidence type="ECO:0000256" key="12">
    <source>
        <dbReference type="SAM" id="SignalP"/>
    </source>
</evidence>
<evidence type="ECO:0000256" key="8">
    <source>
        <dbReference type="ARBA" id="ARBA00022842"/>
    </source>
</evidence>
<feature type="chain" id="PRO_5045584427" description="phosphoserine phosphatase" evidence="12">
    <location>
        <begin position="36"/>
        <end position="449"/>
    </location>
</feature>
<keyword evidence="7" id="KW-0378">Hydrolase</keyword>
<keyword evidence="14" id="KW-1185">Reference proteome</keyword>
<dbReference type="RefSeq" id="WP_309549639.1">
    <property type="nucleotide sequence ID" value="NZ_CP133762.1"/>
</dbReference>
<evidence type="ECO:0000256" key="4">
    <source>
        <dbReference type="ARBA" id="ARBA00012640"/>
    </source>
</evidence>
<evidence type="ECO:0000256" key="5">
    <source>
        <dbReference type="ARBA" id="ARBA00022605"/>
    </source>
</evidence>
<dbReference type="InterPro" id="IPR050582">
    <property type="entry name" value="HAD-like_SerB"/>
</dbReference>
<comment type="cofactor">
    <cofactor evidence="1">
        <name>Mg(2+)</name>
        <dbReference type="ChEBI" id="CHEBI:18420"/>
    </cofactor>
</comment>
<name>A0ABY9S0F3_9ACTN</name>
<dbReference type="Pfam" id="PF12710">
    <property type="entry name" value="HAD"/>
    <property type="match status" value="1"/>
</dbReference>
<proteinExistence type="inferred from homology"/>
<keyword evidence="5" id="KW-0028">Amino-acid biosynthesis</keyword>
<comment type="pathway">
    <text evidence="2">Amino-acid biosynthesis; L-serine biosynthesis; L-serine from 3-phospho-D-glycerate: step 3/3.</text>
</comment>
<evidence type="ECO:0000313" key="13">
    <source>
        <dbReference type="EMBL" id="WMX47883.1"/>
    </source>
</evidence>
<protein>
    <recommendedName>
        <fullName evidence="4">phosphoserine phosphatase</fullName>
        <ecNumber evidence="4">3.1.3.3</ecNumber>
    </recommendedName>
</protein>
<evidence type="ECO:0000256" key="6">
    <source>
        <dbReference type="ARBA" id="ARBA00022723"/>
    </source>
</evidence>
<dbReference type="PANTHER" id="PTHR43344:SF2">
    <property type="entry name" value="PHOSPHOSERINE PHOSPHATASE"/>
    <property type="match status" value="1"/>
</dbReference>
<keyword evidence="12" id="KW-0732">Signal</keyword>
<sequence>MNSTHSPVRGLRGCAAAAVLALAATALLPAPNVSARPAAASAAPAACPKLTVSEGWYGDNKARIERLIADHCRSKGTGGGAGKGTGAGKPLAVFDWDNTVIKNDVGDATLYWLLRNDRIRPPRHGDWTTTSRWLTPEAATALAAACPPGGRTLPTSTDTRCADEILAVYGTGATSTGRTAFAGYDHRRMEPQYAWLAQLLRGWTAREVRSFAAEARAENLAAPRGATQRVGTARVTGWVRHYEQQRALIRALQDAGFDVWIVSASPEPVVDVWARGVGIDPSHTIGIRNTTEHGRLTGHLQGCGGVRDGEDRMITYIDGKRCWINQEILGVRGAAAERVQPAARRQVLAAGDSDTDVSLLRDATGLRLVLNRNKNELMCRAYDNGDGRWIVNPMFIEPKQRRTAPYPCATTGYTAADGTARPVRRADGSVVPDQWDTVFRGRDPEETAY</sequence>
<dbReference type="EC" id="3.1.3.3" evidence="4"/>
<comment type="catalytic activity">
    <reaction evidence="10">
        <text>O-phospho-L-serine + H2O = L-serine + phosphate</text>
        <dbReference type="Rhea" id="RHEA:21208"/>
        <dbReference type="ChEBI" id="CHEBI:15377"/>
        <dbReference type="ChEBI" id="CHEBI:33384"/>
        <dbReference type="ChEBI" id="CHEBI:43474"/>
        <dbReference type="ChEBI" id="CHEBI:57524"/>
        <dbReference type="EC" id="3.1.3.3"/>
    </reaction>
</comment>
<keyword evidence="8" id="KW-0460">Magnesium</keyword>
<reference evidence="13 14" key="1">
    <citation type="submission" date="2023-09" db="EMBL/GenBank/DDBJ databases">
        <title>Complete genome of Streptomyces roseicoloratus T14.</title>
        <authorList>
            <person name="Bashizi T."/>
            <person name="Kim M.-J."/>
            <person name="Lee G."/>
            <person name="Tagele S.B."/>
            <person name="Shin J.-H."/>
        </authorList>
    </citation>
    <scope>NUCLEOTIDE SEQUENCE [LARGE SCALE GENOMIC DNA]</scope>
    <source>
        <strain evidence="13 14">T14</strain>
    </source>
</reference>
<evidence type="ECO:0000256" key="11">
    <source>
        <dbReference type="ARBA" id="ARBA00048523"/>
    </source>
</evidence>
<evidence type="ECO:0000256" key="9">
    <source>
        <dbReference type="ARBA" id="ARBA00023299"/>
    </source>
</evidence>
<dbReference type="PANTHER" id="PTHR43344">
    <property type="entry name" value="PHOSPHOSERINE PHOSPHATASE"/>
    <property type="match status" value="1"/>
</dbReference>
<comment type="similarity">
    <text evidence="3">Belongs to the HAD-like hydrolase superfamily. SerB family.</text>
</comment>
<dbReference type="InterPro" id="IPR036412">
    <property type="entry name" value="HAD-like_sf"/>
</dbReference>
<evidence type="ECO:0000313" key="14">
    <source>
        <dbReference type="Proteomes" id="UP001250858"/>
    </source>
</evidence>
<evidence type="ECO:0000256" key="10">
    <source>
        <dbReference type="ARBA" id="ARBA00048138"/>
    </source>
</evidence>
<feature type="signal peptide" evidence="12">
    <location>
        <begin position="1"/>
        <end position="35"/>
    </location>
</feature>
<evidence type="ECO:0000256" key="2">
    <source>
        <dbReference type="ARBA" id="ARBA00005135"/>
    </source>
</evidence>
<dbReference type="SUPFAM" id="SSF56784">
    <property type="entry name" value="HAD-like"/>
    <property type="match status" value="1"/>
</dbReference>
<dbReference type="InterPro" id="IPR023214">
    <property type="entry name" value="HAD_sf"/>
</dbReference>